<reference evidence="2" key="2">
    <citation type="submission" date="2015-01" db="EMBL/GenBank/DDBJ databases">
        <title>Evolutionary Origins and Diversification of the Mycorrhizal Mutualists.</title>
        <authorList>
            <consortium name="DOE Joint Genome Institute"/>
            <consortium name="Mycorrhizal Genomics Consortium"/>
            <person name="Kohler A."/>
            <person name="Kuo A."/>
            <person name="Nagy L.G."/>
            <person name="Floudas D."/>
            <person name="Copeland A."/>
            <person name="Barry K.W."/>
            <person name="Cichocki N."/>
            <person name="Veneault-Fourrey C."/>
            <person name="LaButti K."/>
            <person name="Lindquist E.A."/>
            <person name="Lipzen A."/>
            <person name="Lundell T."/>
            <person name="Morin E."/>
            <person name="Murat C."/>
            <person name="Riley R."/>
            <person name="Ohm R."/>
            <person name="Sun H."/>
            <person name="Tunlid A."/>
            <person name="Henrissat B."/>
            <person name="Grigoriev I.V."/>
            <person name="Hibbett D.S."/>
            <person name="Martin F."/>
        </authorList>
    </citation>
    <scope>NUCLEOTIDE SEQUENCE [LARGE SCALE GENOMIC DNA]</scope>
    <source>
        <strain evidence="2">MUT 4182</strain>
    </source>
</reference>
<evidence type="ECO:0008006" key="3">
    <source>
        <dbReference type="Google" id="ProtNLM"/>
    </source>
</evidence>
<dbReference type="AlphaFoldDB" id="A0A0C3LI81"/>
<dbReference type="STRING" id="1051891.A0A0C3LI81"/>
<dbReference type="Proteomes" id="UP000054248">
    <property type="component" value="Unassembled WGS sequence"/>
</dbReference>
<evidence type="ECO:0000313" key="2">
    <source>
        <dbReference type="Proteomes" id="UP000054248"/>
    </source>
</evidence>
<dbReference type="OrthoDB" id="2981328at2759"/>
<protein>
    <recommendedName>
        <fullName evidence="3">Ubiquitin-like protease family profile domain-containing protein</fullName>
    </recommendedName>
</protein>
<gene>
    <name evidence="1" type="ORF">M407DRAFT_3773</name>
</gene>
<name>A0A0C3LI81_9AGAM</name>
<proteinExistence type="predicted"/>
<reference evidence="1 2" key="1">
    <citation type="submission" date="2014-04" db="EMBL/GenBank/DDBJ databases">
        <authorList>
            <consortium name="DOE Joint Genome Institute"/>
            <person name="Kuo A."/>
            <person name="Girlanda M."/>
            <person name="Perotto S."/>
            <person name="Kohler A."/>
            <person name="Nagy L.G."/>
            <person name="Floudas D."/>
            <person name="Copeland A."/>
            <person name="Barry K.W."/>
            <person name="Cichocki N."/>
            <person name="Veneault-Fourrey C."/>
            <person name="LaButti K."/>
            <person name="Lindquist E.A."/>
            <person name="Lipzen A."/>
            <person name="Lundell T."/>
            <person name="Morin E."/>
            <person name="Murat C."/>
            <person name="Sun H."/>
            <person name="Tunlid A."/>
            <person name="Henrissat B."/>
            <person name="Grigoriev I.V."/>
            <person name="Hibbett D.S."/>
            <person name="Martin F."/>
            <person name="Nordberg H.P."/>
            <person name="Cantor M.N."/>
            <person name="Hua S.X."/>
        </authorList>
    </citation>
    <scope>NUCLEOTIDE SEQUENCE [LARGE SCALE GENOMIC DNA]</scope>
    <source>
        <strain evidence="1 2">MUT 4182</strain>
    </source>
</reference>
<dbReference type="EMBL" id="KN822946">
    <property type="protein sequence ID" value="KIO33703.1"/>
    <property type="molecule type" value="Genomic_DNA"/>
</dbReference>
<organism evidence="1 2">
    <name type="scientific">Tulasnella calospora MUT 4182</name>
    <dbReference type="NCBI Taxonomy" id="1051891"/>
    <lineage>
        <taxon>Eukaryota</taxon>
        <taxon>Fungi</taxon>
        <taxon>Dikarya</taxon>
        <taxon>Basidiomycota</taxon>
        <taxon>Agaricomycotina</taxon>
        <taxon>Agaricomycetes</taxon>
        <taxon>Cantharellales</taxon>
        <taxon>Tulasnellaceae</taxon>
        <taxon>Tulasnella</taxon>
    </lineage>
</organism>
<evidence type="ECO:0000313" key="1">
    <source>
        <dbReference type="EMBL" id="KIO33703.1"/>
    </source>
</evidence>
<keyword evidence="2" id="KW-1185">Reference proteome</keyword>
<dbReference type="HOGENOM" id="CLU_811806_0_0_1"/>
<sequence>MAVLSKPSPPPYDLDDTGPVIRADWIGRGITYNTLDSIPARLHHTINADFTISEELESYFFPFPHLPLNHIVDWTIPPFNTRTDIPPSSFFSSDQANEEINTSNLQHIQVPARQVLAKLFKTSRQAWLDGARSVVLAYHTDDSARYPLSLVGFWLQLYNLMRDTIDPWTRSAAWVQRQQFPTAIQDAIEDLFANVQWSGYLRSFTESPPLASLTKILSDEWLDDTHITHLLDLLDHHVLNNPDSDTDLPPFVTVPPLITHDILHRHSLDRQISPRVADLEEFIHTGDVMQFTFITHVNGNHWTALNRWSMETRWAVQCRMACGMDCNPGSPSTAGPIYISPK</sequence>
<accession>A0A0C3LI81</accession>